<dbReference type="RefSeq" id="WP_118403022.1">
    <property type="nucleotide sequence ID" value="NZ_JADNFX010000010.1"/>
</dbReference>
<evidence type="ECO:0000313" key="2">
    <source>
        <dbReference type="Proteomes" id="UP000283341"/>
    </source>
</evidence>
<sequence>MCTGYLKTCFVPVIIRCNRIVFRFTRITGSHCRVKTRSRTDSDPVFRITRIWNIHIGYSSLPPTSPECILNNSFSYFFISVKSTNVA</sequence>
<comment type="caution">
    <text evidence="1">The sequence shown here is derived from an EMBL/GenBank/DDBJ whole genome shotgun (WGS) entry which is preliminary data.</text>
</comment>
<reference evidence="1 2" key="1">
    <citation type="submission" date="2018-08" db="EMBL/GenBank/DDBJ databases">
        <title>A genome reference for cultivated species of the human gut microbiota.</title>
        <authorList>
            <person name="Zou Y."/>
            <person name="Xue W."/>
            <person name="Luo G."/>
        </authorList>
    </citation>
    <scope>NUCLEOTIDE SEQUENCE [LARGE SCALE GENOMIC DNA]</scope>
    <source>
        <strain evidence="1 2">AF22-3AC</strain>
    </source>
</reference>
<evidence type="ECO:0000313" key="1">
    <source>
        <dbReference type="EMBL" id="RGS35682.1"/>
    </source>
</evidence>
<dbReference type="Proteomes" id="UP000283341">
    <property type="component" value="Unassembled WGS sequence"/>
</dbReference>
<dbReference type="AlphaFoldDB" id="A0A412IFF5"/>
<protein>
    <submittedName>
        <fullName evidence="1">Uncharacterized protein</fullName>
    </submittedName>
</protein>
<accession>A0A412IFF5</accession>
<organism evidence="1 2">
    <name type="scientific">Bacteroides cellulosilyticus</name>
    <dbReference type="NCBI Taxonomy" id="246787"/>
    <lineage>
        <taxon>Bacteria</taxon>
        <taxon>Pseudomonadati</taxon>
        <taxon>Bacteroidota</taxon>
        <taxon>Bacteroidia</taxon>
        <taxon>Bacteroidales</taxon>
        <taxon>Bacteroidaceae</taxon>
        <taxon>Bacteroides</taxon>
    </lineage>
</organism>
<proteinExistence type="predicted"/>
<name>A0A412IFF5_9BACE</name>
<gene>
    <name evidence="1" type="ORF">DWX97_15265</name>
</gene>
<dbReference type="EMBL" id="QRVJ01000013">
    <property type="protein sequence ID" value="RGS35682.1"/>
    <property type="molecule type" value="Genomic_DNA"/>
</dbReference>